<dbReference type="RefSeq" id="WP_126700165.1">
    <property type="nucleotide sequence ID" value="NZ_RWKW01000041.1"/>
</dbReference>
<feature type="transmembrane region" description="Helical" evidence="1">
    <location>
        <begin position="94"/>
        <end position="112"/>
    </location>
</feature>
<evidence type="ECO:0000313" key="3">
    <source>
        <dbReference type="Proteomes" id="UP000278398"/>
    </source>
</evidence>
<sequence length="119" mass="12681">MSDSIHAVTIVGARASGRVTRRDVVIWNLSVWWIFMAVSVVTILSFILSIGLSVIIGRDGVGPTPMTVILTGGFFGSIYLLNLYGVRLSDLQEASFVGLAGAFVALVTVLLLKSALNRA</sequence>
<dbReference type="AlphaFoldDB" id="A0A3R9YF31"/>
<keyword evidence="1" id="KW-0472">Membrane</keyword>
<keyword evidence="1" id="KW-0812">Transmembrane</keyword>
<keyword evidence="1" id="KW-1133">Transmembrane helix</keyword>
<dbReference type="EMBL" id="RWKW01000041">
    <property type="protein sequence ID" value="RST86141.1"/>
    <property type="molecule type" value="Genomic_DNA"/>
</dbReference>
<organism evidence="2 3">
    <name type="scientific">Aquibium carbonis</name>
    <dbReference type="NCBI Taxonomy" id="2495581"/>
    <lineage>
        <taxon>Bacteria</taxon>
        <taxon>Pseudomonadati</taxon>
        <taxon>Pseudomonadota</taxon>
        <taxon>Alphaproteobacteria</taxon>
        <taxon>Hyphomicrobiales</taxon>
        <taxon>Phyllobacteriaceae</taxon>
        <taxon>Aquibium</taxon>
    </lineage>
</organism>
<feature type="transmembrane region" description="Helical" evidence="1">
    <location>
        <begin position="31"/>
        <end position="56"/>
    </location>
</feature>
<accession>A0A3R9YF31</accession>
<dbReference type="Proteomes" id="UP000278398">
    <property type="component" value="Unassembled WGS sequence"/>
</dbReference>
<keyword evidence="3" id="KW-1185">Reference proteome</keyword>
<comment type="caution">
    <text evidence="2">The sequence shown here is derived from an EMBL/GenBank/DDBJ whole genome shotgun (WGS) entry which is preliminary data.</text>
</comment>
<evidence type="ECO:0000256" key="1">
    <source>
        <dbReference type="SAM" id="Phobius"/>
    </source>
</evidence>
<proteinExistence type="predicted"/>
<name>A0A3R9YF31_9HYPH</name>
<protein>
    <submittedName>
        <fullName evidence="2">Uncharacterized protein</fullName>
    </submittedName>
</protein>
<reference evidence="2 3" key="1">
    <citation type="submission" date="2018-12" db="EMBL/GenBank/DDBJ databases">
        <title>Mesorhizobium carbonis sp. nov., isolated from coal mine water.</title>
        <authorList>
            <person name="Xin W."/>
            <person name="Xu Z."/>
            <person name="Xiang F."/>
            <person name="Zhang J."/>
            <person name="Xi L."/>
            <person name="Liu J."/>
        </authorList>
    </citation>
    <scope>NUCLEOTIDE SEQUENCE [LARGE SCALE GENOMIC DNA]</scope>
    <source>
        <strain evidence="2 3">B2.3</strain>
    </source>
</reference>
<evidence type="ECO:0000313" key="2">
    <source>
        <dbReference type="EMBL" id="RST86141.1"/>
    </source>
</evidence>
<gene>
    <name evidence="2" type="ORF">EJC49_11995</name>
</gene>
<feature type="transmembrane region" description="Helical" evidence="1">
    <location>
        <begin position="68"/>
        <end position="88"/>
    </location>
</feature>